<keyword evidence="2" id="KW-1185">Reference proteome</keyword>
<dbReference type="SUPFAM" id="SSF50475">
    <property type="entry name" value="FMN-binding split barrel"/>
    <property type="match status" value="1"/>
</dbReference>
<dbReference type="Pfam" id="PF12900">
    <property type="entry name" value="Pyridox_ox_2"/>
    <property type="match status" value="1"/>
</dbReference>
<dbReference type="OrthoDB" id="7062584at2"/>
<evidence type="ECO:0000313" key="1">
    <source>
        <dbReference type="EMBL" id="QHO68509.1"/>
    </source>
</evidence>
<dbReference type="InterPro" id="IPR024747">
    <property type="entry name" value="Pyridox_Oxase-rel"/>
</dbReference>
<accession>A0A7L5AJN5</accession>
<evidence type="ECO:0000313" key="2">
    <source>
        <dbReference type="Proteomes" id="UP000464507"/>
    </source>
</evidence>
<organism evidence="1 2">
    <name type="scientific">Marisediminicola antarctica</name>
    <dbReference type="NCBI Taxonomy" id="674079"/>
    <lineage>
        <taxon>Bacteria</taxon>
        <taxon>Bacillati</taxon>
        <taxon>Actinomycetota</taxon>
        <taxon>Actinomycetes</taxon>
        <taxon>Micrococcales</taxon>
        <taxon>Microbacteriaceae</taxon>
        <taxon>Marisediminicola</taxon>
    </lineage>
</organism>
<protein>
    <submittedName>
        <fullName evidence="1">Pyridoxamine 5-phosphate oxidase</fullName>
    </submittedName>
</protein>
<gene>
    <name evidence="1" type="ORF">BHD05_01535</name>
</gene>
<dbReference type="Gene3D" id="2.30.110.10">
    <property type="entry name" value="Electron Transport, Fmn-binding Protein, Chain A"/>
    <property type="match status" value="1"/>
</dbReference>
<dbReference type="InterPro" id="IPR012349">
    <property type="entry name" value="Split_barrel_FMN-bd"/>
</dbReference>
<name>A0A7L5AJN5_9MICO</name>
<reference evidence="1 2" key="1">
    <citation type="submission" date="2016-09" db="EMBL/GenBank/DDBJ databases">
        <title>Complete genome sequence of microbes from the polar regions.</title>
        <authorList>
            <person name="Liao L."/>
            <person name="Chen B."/>
        </authorList>
    </citation>
    <scope>NUCLEOTIDE SEQUENCE [LARGE SCALE GENOMIC DNA]</scope>
    <source>
        <strain evidence="1 2">ZS314</strain>
    </source>
</reference>
<proteinExistence type="predicted"/>
<dbReference type="KEGG" id="mant:BHD05_01535"/>
<dbReference type="Proteomes" id="UP000464507">
    <property type="component" value="Chromosome"/>
</dbReference>
<sequence>MWEGEGSVVELGEEERWQLLRHNSLARLALSAAGEIDIFPVNYYADGETLLLRTAPGTKLLELTVNSHVAVEIDGFTDEDAWSVVVKGTARRLERQAEIDEADQTPLVPWIPTLKYIYVRITPAAITGRRFERAPEPERY</sequence>
<dbReference type="RefSeq" id="WP_161884869.1">
    <property type="nucleotide sequence ID" value="NZ_CP017146.1"/>
</dbReference>
<dbReference type="AlphaFoldDB" id="A0A7L5AJN5"/>
<dbReference type="EMBL" id="CP017146">
    <property type="protein sequence ID" value="QHO68509.1"/>
    <property type="molecule type" value="Genomic_DNA"/>
</dbReference>